<organism evidence="1 2">
    <name type="scientific">Erwinia phage pEa_SNUABM_16</name>
    <dbReference type="NCBI Taxonomy" id="2869544"/>
    <lineage>
        <taxon>Viruses</taxon>
        <taxon>Duplodnaviria</taxon>
        <taxon>Heunggongvirae</taxon>
        <taxon>Uroviricota</taxon>
        <taxon>Caudoviricetes</taxon>
        <taxon>Alexandravirus</taxon>
        <taxon>Alexandravirus SNUABM16</taxon>
    </lineage>
</organism>
<proteinExistence type="predicted"/>
<evidence type="ECO:0000313" key="2">
    <source>
        <dbReference type="Proteomes" id="UP000827953"/>
    </source>
</evidence>
<dbReference type="EMBL" id="MZ443782">
    <property type="protein sequence ID" value="UAW96169.1"/>
    <property type="molecule type" value="Genomic_DNA"/>
</dbReference>
<evidence type="ECO:0000313" key="1">
    <source>
        <dbReference type="EMBL" id="UAW96169.1"/>
    </source>
</evidence>
<accession>A0AAE8XQK4</accession>
<keyword evidence="2" id="KW-1185">Reference proteome</keyword>
<protein>
    <submittedName>
        <fullName evidence="1">Uncharacterized protein</fullName>
    </submittedName>
</protein>
<gene>
    <name evidence="1" type="ORF">pEaSNUABM16_00025</name>
</gene>
<reference evidence="1 2" key="1">
    <citation type="submission" date="2021-06" db="EMBL/GenBank/DDBJ databases">
        <title>Complete genome sequence of Erwinia phage pEa_SNUABM_16.</title>
        <authorList>
            <person name="Kim S.G."/>
            <person name="Park S.C."/>
        </authorList>
    </citation>
    <scope>NUCLEOTIDE SEQUENCE [LARGE SCALE GENOMIC DNA]</scope>
    <source>
        <strain evidence="2">pEa_SNUABM_16</strain>
    </source>
</reference>
<sequence>MSLDLLVPPIGLERIEYRNYNYDNVSLNILNIISVVPSAFKSYPDNEGTPSIAFEIRGREKPVHWIIPKGKYGANATALRDRLLHRLQTGGYSHLVAADELIADLQK</sequence>
<name>A0AAE8XQK4_9CAUD</name>
<dbReference type="Proteomes" id="UP000827953">
    <property type="component" value="Segment"/>
</dbReference>